<evidence type="ECO:0000259" key="1">
    <source>
        <dbReference type="Pfam" id="PF14229"/>
    </source>
</evidence>
<gene>
    <name evidence="2" type="ORF">J0B03_11535</name>
</gene>
<reference evidence="2" key="1">
    <citation type="submission" date="2021-03" db="EMBL/GenBank/DDBJ databases">
        <title>Alkalibacter marinus sp. nov., isolated from tidal flat sediment.</title>
        <authorList>
            <person name="Namirimu T."/>
            <person name="Yang J.-A."/>
            <person name="Yang S.-H."/>
            <person name="Kim Y.-J."/>
            <person name="Kwon K.K."/>
        </authorList>
    </citation>
    <scope>NUCLEOTIDE SEQUENCE</scope>
    <source>
        <strain evidence="2">ES005</strain>
    </source>
</reference>
<evidence type="ECO:0000313" key="2">
    <source>
        <dbReference type="EMBL" id="QSX08405.1"/>
    </source>
</evidence>
<feature type="domain" description="DUF4332" evidence="1">
    <location>
        <begin position="8"/>
        <end position="126"/>
    </location>
</feature>
<keyword evidence="3" id="KW-1185">Reference proteome</keyword>
<dbReference type="InterPro" id="IPR025567">
    <property type="entry name" value="DUF4332"/>
</dbReference>
<name>A0A974XGV9_9FIRM</name>
<evidence type="ECO:0000313" key="3">
    <source>
        <dbReference type="Proteomes" id="UP000663499"/>
    </source>
</evidence>
<organism evidence="2 3">
    <name type="scientific">Alkalibacter rhizosphaerae</name>
    <dbReference type="NCBI Taxonomy" id="2815577"/>
    <lineage>
        <taxon>Bacteria</taxon>
        <taxon>Bacillati</taxon>
        <taxon>Bacillota</taxon>
        <taxon>Clostridia</taxon>
        <taxon>Eubacteriales</taxon>
        <taxon>Eubacteriaceae</taxon>
        <taxon>Alkalibacter</taxon>
    </lineage>
</organism>
<sequence length="134" mass="14905">MSKLTMIEGIGETLEGKLKEQGISSVEKLLEGCKTKSKRTKLAEATGISEKLILKFANHADLFRIKGIGGEYAELLEAAGVDTVPELARRKGENLLQKMLEVNEVKKLVRRPPTQVQVEEWIQQAAGLERALEY</sequence>
<dbReference type="AlphaFoldDB" id="A0A974XGV9"/>
<proteinExistence type="predicted"/>
<dbReference type="RefSeq" id="WP_207299746.1">
    <property type="nucleotide sequence ID" value="NZ_CP071444.1"/>
</dbReference>
<protein>
    <submittedName>
        <fullName evidence="2">DUF4332 domain-containing protein</fullName>
    </submittedName>
</protein>
<dbReference type="Gene3D" id="1.10.150.20">
    <property type="entry name" value="5' to 3' exonuclease, C-terminal subdomain"/>
    <property type="match status" value="2"/>
</dbReference>
<accession>A0A974XGV9</accession>
<dbReference type="Proteomes" id="UP000663499">
    <property type="component" value="Chromosome"/>
</dbReference>
<dbReference type="KEGG" id="alka:J0B03_11535"/>
<dbReference type="Pfam" id="PF14229">
    <property type="entry name" value="DUF4332"/>
    <property type="match status" value="1"/>
</dbReference>
<dbReference type="EMBL" id="CP071444">
    <property type="protein sequence ID" value="QSX08405.1"/>
    <property type="molecule type" value="Genomic_DNA"/>
</dbReference>